<feature type="transmembrane region" description="Helical" evidence="5">
    <location>
        <begin position="132"/>
        <end position="154"/>
    </location>
</feature>
<dbReference type="EMBL" id="JAJEQM010000005">
    <property type="protein sequence ID" value="MCC2210194.1"/>
    <property type="molecule type" value="Genomic_DNA"/>
</dbReference>
<dbReference type="InterPro" id="IPR051533">
    <property type="entry name" value="WaaL-like"/>
</dbReference>
<feature type="transmembrane region" description="Helical" evidence="5">
    <location>
        <begin position="330"/>
        <end position="348"/>
    </location>
</feature>
<feature type="transmembrane region" description="Helical" evidence="5">
    <location>
        <begin position="496"/>
        <end position="516"/>
    </location>
</feature>
<reference evidence="7 8" key="1">
    <citation type="submission" date="2021-10" db="EMBL/GenBank/DDBJ databases">
        <title>Anaerobic single-cell dispensing facilitates the cultivation of human gut bacteria.</title>
        <authorList>
            <person name="Afrizal A."/>
        </authorList>
    </citation>
    <scope>NUCLEOTIDE SEQUENCE [LARGE SCALE GENOMIC DNA]</scope>
    <source>
        <strain evidence="7 8">CLA-AA-H232</strain>
    </source>
</reference>
<evidence type="ECO:0000256" key="5">
    <source>
        <dbReference type="SAM" id="Phobius"/>
    </source>
</evidence>
<protein>
    <submittedName>
        <fullName evidence="7">O-antigen ligase family protein</fullName>
    </submittedName>
</protein>
<keyword evidence="7" id="KW-0436">Ligase</keyword>
<feature type="transmembrane region" description="Helical" evidence="5">
    <location>
        <begin position="298"/>
        <end position="318"/>
    </location>
</feature>
<feature type="transmembrane region" description="Helical" evidence="5">
    <location>
        <begin position="239"/>
        <end position="258"/>
    </location>
</feature>
<evidence type="ECO:0000313" key="7">
    <source>
        <dbReference type="EMBL" id="MCC2210194.1"/>
    </source>
</evidence>
<evidence type="ECO:0000256" key="4">
    <source>
        <dbReference type="ARBA" id="ARBA00023136"/>
    </source>
</evidence>
<feature type="transmembrane region" description="Helical" evidence="5">
    <location>
        <begin position="407"/>
        <end position="440"/>
    </location>
</feature>
<feature type="transmembrane region" description="Helical" evidence="5">
    <location>
        <begin position="446"/>
        <end position="465"/>
    </location>
</feature>
<feature type="transmembrane region" description="Helical" evidence="5">
    <location>
        <begin position="270"/>
        <end position="292"/>
    </location>
</feature>
<dbReference type="RefSeq" id="WP_308456162.1">
    <property type="nucleotide sequence ID" value="NZ_JAJEQM010000005.1"/>
</dbReference>
<dbReference type="GO" id="GO:0016020">
    <property type="term" value="C:membrane"/>
    <property type="evidence" value="ECO:0007669"/>
    <property type="project" value="UniProtKB-SubCell"/>
</dbReference>
<dbReference type="GO" id="GO:0016874">
    <property type="term" value="F:ligase activity"/>
    <property type="evidence" value="ECO:0007669"/>
    <property type="project" value="UniProtKB-KW"/>
</dbReference>
<feature type="transmembrane region" description="Helical" evidence="5">
    <location>
        <begin position="211"/>
        <end position="233"/>
    </location>
</feature>
<dbReference type="PANTHER" id="PTHR37422:SF13">
    <property type="entry name" value="LIPOPOLYSACCHARIDE BIOSYNTHESIS PROTEIN PA4999-RELATED"/>
    <property type="match status" value="1"/>
</dbReference>
<feature type="transmembrane region" description="Helical" evidence="5">
    <location>
        <begin position="378"/>
        <end position="395"/>
    </location>
</feature>
<evidence type="ECO:0000259" key="6">
    <source>
        <dbReference type="Pfam" id="PF04932"/>
    </source>
</evidence>
<organism evidence="7 8">
    <name type="scientific">Hominilimicola fabiformis</name>
    <dbReference type="NCBI Taxonomy" id="2885356"/>
    <lineage>
        <taxon>Bacteria</taxon>
        <taxon>Bacillati</taxon>
        <taxon>Bacillota</taxon>
        <taxon>Clostridia</taxon>
        <taxon>Eubacteriales</taxon>
        <taxon>Oscillospiraceae</taxon>
        <taxon>Hominilimicola</taxon>
    </lineage>
</organism>
<feature type="transmembrane region" description="Helical" evidence="5">
    <location>
        <begin position="571"/>
        <end position="588"/>
    </location>
</feature>
<accession>A0AAE3DY20</accession>
<dbReference type="InterPro" id="IPR007016">
    <property type="entry name" value="O-antigen_ligase-rel_domated"/>
</dbReference>
<evidence type="ECO:0000313" key="8">
    <source>
        <dbReference type="Proteomes" id="UP001198242"/>
    </source>
</evidence>
<evidence type="ECO:0000256" key="2">
    <source>
        <dbReference type="ARBA" id="ARBA00022692"/>
    </source>
</evidence>
<keyword evidence="2 5" id="KW-0812">Transmembrane</keyword>
<dbReference type="PANTHER" id="PTHR37422">
    <property type="entry name" value="TEICHURONIC ACID BIOSYNTHESIS PROTEIN TUAE"/>
    <property type="match status" value="1"/>
</dbReference>
<feature type="domain" description="O-antigen ligase-related" evidence="6">
    <location>
        <begin position="410"/>
        <end position="545"/>
    </location>
</feature>
<evidence type="ECO:0000256" key="1">
    <source>
        <dbReference type="ARBA" id="ARBA00004141"/>
    </source>
</evidence>
<gene>
    <name evidence="7" type="ORF">LKE05_05240</name>
</gene>
<dbReference type="Proteomes" id="UP001198242">
    <property type="component" value="Unassembled WGS sequence"/>
</dbReference>
<evidence type="ECO:0000256" key="3">
    <source>
        <dbReference type="ARBA" id="ARBA00022989"/>
    </source>
</evidence>
<keyword evidence="8" id="KW-1185">Reference proteome</keyword>
<proteinExistence type="predicted"/>
<keyword evidence="4 5" id="KW-0472">Membrane</keyword>
<dbReference type="Pfam" id="PF04932">
    <property type="entry name" value="Wzy_C"/>
    <property type="match status" value="1"/>
</dbReference>
<sequence length="618" mass="69271">MNSFILSSIAAFCHSFANAFRKSGLCKLLMKIYNGISGSWKNSSVMTWIRNIGQNESNSVAVRIVRCPFTFLTFIKKKIGKFVESNIKNSFICHWARVYIQNFMAVNTRFFGIMILATVVCYSIVGMHLSKIALIVGVIGAIMSVFNFNLMSFLNPSKVVSVIKSAAGFKNLDFEFYDEKYTNGKLRLVLALLCGIIVGVVMSVSKLYGLAIPFALFGMVLVMYAPITGVYAAVFLAPFMPTMILAGICLWTALSLVIKSLSDENFKWKFDGVGMCILLLLGVLLVSSLASFARMGSLKVWAMYLVFLIFYFVVVNTVKTKEQLYGLFKIFVISGALVALYGVMQYAFGWTTSNAWIDEEMFEDATMRVYSTLGNPNVLGEYLLLVLPVAAVYMLKNKWKELSKWAYGLMFLVLALCLVLTQSRGCWIGFMLSVVIFVTFYEGKWWGFIPIVLCILPFIIPQTIVDRIMSVGNMEDSSTSYRVYIWMGTLGMMKHYWLGGIGMGEAAFSQVYPFFSYNAIIAPHSHNLFLQLLVEAGISGLGVFLVMQIVFVKKMSDVYRMDDKKSMDSMLALALGSGVIGFLAQSMFDYTFYNYRVMAVFFMVLGLGLALKHLKTTD</sequence>
<feature type="transmembrane region" description="Helical" evidence="5">
    <location>
        <begin position="106"/>
        <end position="125"/>
    </location>
</feature>
<comment type="caution">
    <text evidence="7">The sequence shown here is derived from an EMBL/GenBank/DDBJ whole genome shotgun (WGS) entry which is preliminary data.</text>
</comment>
<comment type="subcellular location">
    <subcellularLocation>
        <location evidence="1">Membrane</location>
        <topology evidence="1">Multi-pass membrane protein</topology>
    </subcellularLocation>
</comment>
<name>A0AAE3DY20_9FIRM</name>
<feature type="transmembrane region" description="Helical" evidence="5">
    <location>
        <begin position="186"/>
        <end position="204"/>
    </location>
</feature>
<dbReference type="AlphaFoldDB" id="A0AAE3DY20"/>
<feature type="transmembrane region" description="Helical" evidence="5">
    <location>
        <begin position="528"/>
        <end position="551"/>
    </location>
</feature>
<feature type="transmembrane region" description="Helical" evidence="5">
    <location>
        <begin position="594"/>
        <end position="611"/>
    </location>
</feature>
<keyword evidence="3 5" id="KW-1133">Transmembrane helix</keyword>